<evidence type="ECO:0000256" key="1">
    <source>
        <dbReference type="SAM" id="Phobius"/>
    </source>
</evidence>
<dbReference type="AlphaFoldDB" id="A0A7D7QHF0"/>
<proteinExistence type="predicted"/>
<reference evidence="3" key="1">
    <citation type="submission" date="2020-07" db="EMBL/GenBank/DDBJ databases">
        <title>novel species isolated from the respiratory tract of Marmot.</title>
        <authorList>
            <person name="Zhang G."/>
        </authorList>
    </citation>
    <scope>NUCLEOTIDE SEQUENCE [LARGE SCALE GENOMIC DNA]</scope>
    <source>
        <strain evidence="3">686</strain>
    </source>
</reference>
<name>A0A7D7QHF0_9ACTN</name>
<sequence length="48" mass="4875">MRVQIVLDALKASAGVVVTTAAFLVAVAVLIVAQILVFTAHLAADRAG</sequence>
<dbReference type="Proteomes" id="UP000515663">
    <property type="component" value="Chromosome"/>
</dbReference>
<feature type="transmembrane region" description="Helical" evidence="1">
    <location>
        <begin position="12"/>
        <end position="38"/>
    </location>
</feature>
<dbReference type="RefSeq" id="WP_188328077.1">
    <property type="nucleotide sequence ID" value="NZ_CP059491.1"/>
</dbReference>
<organism evidence="2 3">
    <name type="scientific">Gordonia jinghuaiqii</name>
    <dbReference type="NCBI Taxonomy" id="2758710"/>
    <lineage>
        <taxon>Bacteria</taxon>
        <taxon>Bacillati</taxon>
        <taxon>Actinomycetota</taxon>
        <taxon>Actinomycetes</taxon>
        <taxon>Mycobacteriales</taxon>
        <taxon>Gordoniaceae</taxon>
        <taxon>Gordonia</taxon>
    </lineage>
</organism>
<keyword evidence="1" id="KW-1133">Transmembrane helix</keyword>
<protein>
    <submittedName>
        <fullName evidence="2">Uncharacterized protein</fullName>
    </submittedName>
</protein>
<keyword evidence="1" id="KW-0472">Membrane</keyword>
<dbReference type="KEGG" id="gji:H1R19_20530"/>
<keyword evidence="1" id="KW-0812">Transmembrane</keyword>
<gene>
    <name evidence="2" type="ORF">H1R19_20530</name>
</gene>
<evidence type="ECO:0000313" key="2">
    <source>
        <dbReference type="EMBL" id="QMT01204.1"/>
    </source>
</evidence>
<dbReference type="EMBL" id="CP059491">
    <property type="protein sequence ID" value="QMT01204.1"/>
    <property type="molecule type" value="Genomic_DNA"/>
</dbReference>
<evidence type="ECO:0000313" key="3">
    <source>
        <dbReference type="Proteomes" id="UP000515663"/>
    </source>
</evidence>
<accession>A0A7D7QHF0</accession>
<keyword evidence="3" id="KW-1185">Reference proteome</keyword>